<sequence>MKTLYYYFIAVIVIILDQFTKWLVVQNMELRQSIPIIENVFHLTSHRNAGAAFGMLQGQMWLFLIATIAVLIIVPYYIQKEAKNNTLFGVSMGLVLGGAIGNFIDRLLFGEVVDFLDVYIGSYNFPIFNVADSALVVGVGLLIIHVFKEEKKQGKNK</sequence>
<dbReference type="GO" id="GO:0005886">
    <property type="term" value="C:plasma membrane"/>
    <property type="evidence" value="ECO:0007669"/>
    <property type="project" value="UniProtKB-SubCell"/>
</dbReference>
<keyword evidence="13" id="KW-1185">Reference proteome</keyword>
<feature type="transmembrane region" description="Helical" evidence="9">
    <location>
        <begin position="85"/>
        <end position="104"/>
    </location>
</feature>
<dbReference type="AlphaFoldDB" id="A0A3M7TVJ4"/>
<evidence type="ECO:0000256" key="11">
    <source>
        <dbReference type="RuleBase" id="RU004181"/>
    </source>
</evidence>
<keyword evidence="4 9" id="KW-0812">Transmembrane</keyword>
<comment type="subcellular location">
    <subcellularLocation>
        <location evidence="9">Cell membrane</location>
        <topology evidence="9">Multi-pass membrane protein</topology>
    </subcellularLocation>
</comment>
<evidence type="ECO:0000313" key="12">
    <source>
        <dbReference type="EMBL" id="RNA69670.1"/>
    </source>
</evidence>
<gene>
    <name evidence="9" type="primary">lspA</name>
    <name evidence="12" type="ORF">EBO34_06960</name>
</gene>
<dbReference type="RefSeq" id="WP_122897185.1">
    <property type="nucleotide sequence ID" value="NZ_RHIB01000001.1"/>
</dbReference>
<evidence type="ECO:0000256" key="6">
    <source>
        <dbReference type="ARBA" id="ARBA00022801"/>
    </source>
</evidence>
<dbReference type="UniPathway" id="UPA00665"/>
<reference evidence="12 13" key="1">
    <citation type="submission" date="2018-10" db="EMBL/GenBank/DDBJ databases">
        <title>Bacillus Keqinensis sp. nov., a moderately halophilic bacterium isolated from a saline-alkaline lake.</title>
        <authorList>
            <person name="Wang H."/>
        </authorList>
    </citation>
    <scope>NUCLEOTIDE SEQUENCE [LARGE SCALE GENOMIC DNA]</scope>
    <source>
        <strain evidence="12 13">KQ-3</strain>
    </source>
</reference>
<dbReference type="PANTHER" id="PTHR33695:SF1">
    <property type="entry name" value="LIPOPROTEIN SIGNAL PEPTIDASE"/>
    <property type="match status" value="1"/>
</dbReference>
<comment type="caution">
    <text evidence="12">The sequence shown here is derived from an EMBL/GenBank/DDBJ whole genome shotgun (WGS) entry which is preliminary data.</text>
</comment>
<comment type="function">
    <text evidence="9 10">This protein specifically catalyzes the removal of signal peptides from prolipoproteins.</text>
</comment>
<dbReference type="GO" id="GO:0006508">
    <property type="term" value="P:proteolysis"/>
    <property type="evidence" value="ECO:0007669"/>
    <property type="project" value="UniProtKB-KW"/>
</dbReference>
<keyword evidence="12" id="KW-0449">Lipoprotein</keyword>
<feature type="transmembrane region" description="Helical" evidence="9">
    <location>
        <begin position="5"/>
        <end position="24"/>
    </location>
</feature>
<keyword evidence="5 9" id="KW-0064">Aspartyl protease</keyword>
<keyword evidence="8 9" id="KW-0472">Membrane</keyword>
<organism evidence="12 13">
    <name type="scientific">Alteribacter keqinensis</name>
    <dbReference type="NCBI Taxonomy" id="2483800"/>
    <lineage>
        <taxon>Bacteria</taxon>
        <taxon>Bacillati</taxon>
        <taxon>Bacillota</taxon>
        <taxon>Bacilli</taxon>
        <taxon>Bacillales</taxon>
        <taxon>Bacillaceae</taxon>
        <taxon>Alteribacter</taxon>
    </lineage>
</organism>
<feature type="transmembrane region" description="Helical" evidence="9">
    <location>
        <begin position="60"/>
        <end position="78"/>
    </location>
</feature>
<evidence type="ECO:0000256" key="5">
    <source>
        <dbReference type="ARBA" id="ARBA00022750"/>
    </source>
</evidence>
<dbReference type="PANTHER" id="PTHR33695">
    <property type="entry name" value="LIPOPROTEIN SIGNAL PEPTIDASE"/>
    <property type="match status" value="1"/>
</dbReference>
<dbReference type="NCBIfam" id="TIGR00077">
    <property type="entry name" value="lspA"/>
    <property type="match status" value="1"/>
</dbReference>
<accession>A0A3M7TVJ4</accession>
<keyword evidence="2 9" id="KW-1003">Cell membrane</keyword>
<dbReference type="Pfam" id="PF01252">
    <property type="entry name" value="Peptidase_A8"/>
    <property type="match status" value="1"/>
</dbReference>
<evidence type="ECO:0000256" key="3">
    <source>
        <dbReference type="ARBA" id="ARBA00022670"/>
    </source>
</evidence>
<name>A0A3M7TVJ4_9BACI</name>
<evidence type="ECO:0000313" key="13">
    <source>
        <dbReference type="Proteomes" id="UP000278746"/>
    </source>
</evidence>
<protein>
    <recommendedName>
        <fullName evidence="9">Lipoprotein signal peptidase</fullName>
        <ecNumber evidence="9">3.4.23.36</ecNumber>
    </recommendedName>
    <alternativeName>
        <fullName evidence="9">Prolipoprotein signal peptidase</fullName>
    </alternativeName>
    <alternativeName>
        <fullName evidence="9">Signal peptidase II</fullName>
        <shortName evidence="9">SPase II</shortName>
    </alternativeName>
</protein>
<evidence type="ECO:0000256" key="10">
    <source>
        <dbReference type="RuleBase" id="RU000594"/>
    </source>
</evidence>
<dbReference type="GO" id="GO:0004190">
    <property type="term" value="F:aspartic-type endopeptidase activity"/>
    <property type="evidence" value="ECO:0007669"/>
    <property type="project" value="UniProtKB-UniRule"/>
</dbReference>
<keyword evidence="3 9" id="KW-0645">Protease</keyword>
<feature type="active site" evidence="9">
    <location>
        <position position="114"/>
    </location>
</feature>
<dbReference type="EC" id="3.4.23.36" evidence="9"/>
<feature type="active site" evidence="9">
    <location>
        <position position="132"/>
    </location>
</feature>
<evidence type="ECO:0000256" key="1">
    <source>
        <dbReference type="ARBA" id="ARBA00006139"/>
    </source>
</evidence>
<evidence type="ECO:0000256" key="8">
    <source>
        <dbReference type="ARBA" id="ARBA00023136"/>
    </source>
</evidence>
<proteinExistence type="inferred from homology"/>
<dbReference type="EMBL" id="RHIB01000001">
    <property type="protein sequence ID" value="RNA69670.1"/>
    <property type="molecule type" value="Genomic_DNA"/>
</dbReference>
<evidence type="ECO:0000256" key="9">
    <source>
        <dbReference type="HAMAP-Rule" id="MF_00161"/>
    </source>
</evidence>
<evidence type="ECO:0000256" key="7">
    <source>
        <dbReference type="ARBA" id="ARBA00022989"/>
    </source>
</evidence>
<comment type="similarity">
    <text evidence="1 9 11">Belongs to the peptidase A8 family.</text>
</comment>
<dbReference type="OrthoDB" id="9810259at2"/>
<evidence type="ECO:0000256" key="4">
    <source>
        <dbReference type="ARBA" id="ARBA00022692"/>
    </source>
</evidence>
<dbReference type="Proteomes" id="UP000278746">
    <property type="component" value="Unassembled WGS sequence"/>
</dbReference>
<dbReference type="InterPro" id="IPR001872">
    <property type="entry name" value="Peptidase_A8"/>
</dbReference>
<dbReference type="HAMAP" id="MF_00161">
    <property type="entry name" value="LspA"/>
    <property type="match status" value="1"/>
</dbReference>
<comment type="pathway">
    <text evidence="9">Protein modification; lipoprotein biosynthesis (signal peptide cleavage).</text>
</comment>
<dbReference type="PRINTS" id="PR00781">
    <property type="entry name" value="LIPOSIGPTASE"/>
</dbReference>
<keyword evidence="6 9" id="KW-0378">Hydrolase</keyword>
<evidence type="ECO:0000256" key="2">
    <source>
        <dbReference type="ARBA" id="ARBA00022475"/>
    </source>
</evidence>
<comment type="catalytic activity">
    <reaction evidence="9 10">
        <text>Release of signal peptides from bacterial membrane prolipoproteins. Hydrolyzes -Xaa-Yaa-Zaa-|-(S,diacylglyceryl)Cys-, in which Xaa is hydrophobic (preferably Leu), and Yaa (Ala or Ser) and Zaa (Gly or Ala) have small, neutral side chains.</text>
        <dbReference type="EC" id="3.4.23.36"/>
    </reaction>
</comment>
<keyword evidence="7 9" id="KW-1133">Transmembrane helix</keyword>
<feature type="transmembrane region" description="Helical" evidence="9">
    <location>
        <begin position="124"/>
        <end position="147"/>
    </location>
</feature>
<dbReference type="PROSITE" id="PS00855">
    <property type="entry name" value="SPASE_II"/>
    <property type="match status" value="1"/>
</dbReference>